<keyword evidence="3" id="KW-1185">Reference proteome</keyword>
<comment type="caution">
    <text evidence="2">The sequence shown here is derived from an EMBL/GenBank/DDBJ whole genome shotgun (WGS) entry which is preliminary data.</text>
</comment>
<dbReference type="EMBL" id="JAOANI010000019">
    <property type="protein sequence ID" value="MCT7359783.1"/>
    <property type="molecule type" value="Genomic_DNA"/>
</dbReference>
<dbReference type="AlphaFoldDB" id="A0A9X2WGE0"/>
<organism evidence="2 3">
    <name type="scientific">Thalassolituus pacificus</name>
    <dbReference type="NCBI Taxonomy" id="2975440"/>
    <lineage>
        <taxon>Bacteria</taxon>
        <taxon>Pseudomonadati</taxon>
        <taxon>Pseudomonadota</taxon>
        <taxon>Gammaproteobacteria</taxon>
        <taxon>Oceanospirillales</taxon>
        <taxon>Oceanospirillaceae</taxon>
        <taxon>Thalassolituus</taxon>
    </lineage>
</organism>
<evidence type="ECO:0000256" key="1">
    <source>
        <dbReference type="SAM" id="SignalP"/>
    </source>
</evidence>
<evidence type="ECO:0000313" key="2">
    <source>
        <dbReference type="EMBL" id="MCT7359783.1"/>
    </source>
</evidence>
<keyword evidence="1" id="KW-0732">Signal</keyword>
<evidence type="ECO:0000313" key="3">
    <source>
        <dbReference type="Proteomes" id="UP001147830"/>
    </source>
</evidence>
<gene>
    <name evidence="2" type="ORF">NYR02_12255</name>
</gene>
<protein>
    <submittedName>
        <fullName evidence="2">Transporter</fullName>
    </submittedName>
</protein>
<feature type="chain" id="PRO_5040892237" evidence="1">
    <location>
        <begin position="23"/>
        <end position="355"/>
    </location>
</feature>
<feature type="signal peptide" evidence="1">
    <location>
        <begin position="1"/>
        <end position="22"/>
    </location>
</feature>
<reference evidence="2" key="1">
    <citation type="journal article" date="2022" name="Front. Microbiol.">
        <title>Genome-based taxonomic rearrangement of Oceanobacter-related bacteria including the description of Thalassolituus hydrocarbonoclasticus sp. nov. and Thalassolituus pacificus sp. nov. and emended description of the genus Thalassolituus.</title>
        <authorList>
            <person name="Dong C."/>
            <person name="Wei L."/>
            <person name="Wang J."/>
            <person name="Lai Q."/>
            <person name="Huang Z."/>
            <person name="Shao Z."/>
        </authorList>
    </citation>
    <scope>NUCLEOTIDE SEQUENCE</scope>
    <source>
        <strain evidence="2">59MF3M-4</strain>
    </source>
</reference>
<proteinExistence type="predicted"/>
<name>A0A9X2WGE0_9GAMM</name>
<accession>A0A9X2WGE0</accession>
<dbReference type="Proteomes" id="UP001147830">
    <property type="component" value="Unassembled WGS sequence"/>
</dbReference>
<reference evidence="2" key="2">
    <citation type="submission" date="2022-08" db="EMBL/GenBank/DDBJ databases">
        <authorList>
            <person name="Dong C."/>
        </authorList>
    </citation>
    <scope>NUCLEOTIDE SEQUENCE</scope>
    <source>
        <strain evidence="2">59MF3M-4</strain>
    </source>
</reference>
<dbReference type="RefSeq" id="WP_260976640.1">
    <property type="nucleotide sequence ID" value="NZ_JAOANI010000019.1"/>
</dbReference>
<sequence>MFIRTTLISLPLLFAWGATVHADQAQDLSKAREALTKQDNDADTEKALEEVFEAAEKNYSLLKRGGVALNYNVDYSYYGDQRIDLVIEPNLDSNNEPTGSSTIRNADVSPVASHTFTNAFTFDYGLFNNLTLSARLPLVAKFETEDELTAYGLGDISGSVRWQPYEYVPGQMSQTVFGSLKLKTGDSPYEIDLDKNLSTGSGTYSLSGGLSVSKVLDPVVLFGSGSYGYNVPEKGLNQVRGSSILEEVHPGNSLSFSMGFAYSLSYDVSLSASFQGSFNDRTRFQLYTPSTGETQSSISGSQMSGIMNFALGVRVSPKTIANINVGFGMTELSPDIILGLSLPIDIEGVKPSSGS</sequence>